<proteinExistence type="inferred from homology"/>
<feature type="non-terminal residue" evidence="6">
    <location>
        <position position="349"/>
    </location>
</feature>
<dbReference type="SUPFAM" id="SSF53850">
    <property type="entry name" value="Periplasmic binding protein-like II"/>
    <property type="match status" value="1"/>
</dbReference>
<gene>
    <name evidence="6" type="ORF">METZ01_LOCUS264722</name>
</gene>
<protein>
    <recommendedName>
        <fullName evidence="5">Solute-binding protein family 5 domain-containing protein</fullName>
    </recommendedName>
</protein>
<dbReference type="Gene3D" id="3.10.105.10">
    <property type="entry name" value="Dipeptide-binding Protein, Domain 3"/>
    <property type="match status" value="1"/>
</dbReference>
<dbReference type="GO" id="GO:0030313">
    <property type="term" value="C:cell envelope"/>
    <property type="evidence" value="ECO:0007669"/>
    <property type="project" value="UniProtKB-SubCell"/>
</dbReference>
<dbReference type="Gene3D" id="3.40.190.10">
    <property type="entry name" value="Periplasmic binding protein-like II"/>
    <property type="match status" value="1"/>
</dbReference>
<evidence type="ECO:0000256" key="3">
    <source>
        <dbReference type="ARBA" id="ARBA00022448"/>
    </source>
</evidence>
<evidence type="ECO:0000256" key="4">
    <source>
        <dbReference type="ARBA" id="ARBA00022729"/>
    </source>
</evidence>
<comment type="subcellular location">
    <subcellularLocation>
        <location evidence="1">Cell envelope</location>
    </subcellularLocation>
</comment>
<dbReference type="Gene3D" id="3.90.76.10">
    <property type="entry name" value="Dipeptide-binding Protein, Domain 1"/>
    <property type="match status" value="1"/>
</dbReference>
<dbReference type="AlphaFoldDB" id="A0A382JJF3"/>
<keyword evidence="3" id="KW-0813">Transport</keyword>
<dbReference type="EMBL" id="UINC01074555">
    <property type="protein sequence ID" value="SVC11868.1"/>
    <property type="molecule type" value="Genomic_DNA"/>
</dbReference>
<evidence type="ECO:0000256" key="2">
    <source>
        <dbReference type="ARBA" id="ARBA00005695"/>
    </source>
</evidence>
<dbReference type="InterPro" id="IPR000914">
    <property type="entry name" value="SBP_5_dom"/>
</dbReference>
<sequence>MIRAVLLALILLPVDVLVAQNDDVNTVGRKMPDDAAPLSDQVYRYLSFEPVSLDIGVTLYQSSESEFMYDRLCMLNYKNELVPGAADRWEVSADGLTWTFYLRNRARWSDGRFVTAHDFEWSFKRFIHPDSGNVYASFYYDIKGAKAHVQGENMDPGSIGVSALDDHTLIIETENPCAYLPYLLAYPTSAPAPRWQVEKYGNKWTLPENWVGNSSYQLENWWTGQSMSFVLNPYYEGPLKGYLERIVRVFTESGRSAGDIGLLPYENDEIDMAEVHPTDINRILADPEIKDELVKFPRYMTTYLFFRTQEKPFDDKRVRQAFSHAIDRKQLAKVVLRELAVPAYTMLPP</sequence>
<dbReference type="InterPro" id="IPR039424">
    <property type="entry name" value="SBP_5"/>
</dbReference>
<name>A0A382JJF3_9ZZZZ</name>
<evidence type="ECO:0000256" key="1">
    <source>
        <dbReference type="ARBA" id="ARBA00004196"/>
    </source>
</evidence>
<evidence type="ECO:0000259" key="5">
    <source>
        <dbReference type="Pfam" id="PF00496"/>
    </source>
</evidence>
<dbReference type="GO" id="GO:0015833">
    <property type="term" value="P:peptide transport"/>
    <property type="evidence" value="ECO:0007669"/>
    <property type="project" value="TreeGrafter"/>
</dbReference>
<reference evidence="6" key="1">
    <citation type="submission" date="2018-05" db="EMBL/GenBank/DDBJ databases">
        <authorList>
            <person name="Lanie J.A."/>
            <person name="Ng W.-L."/>
            <person name="Kazmierczak K.M."/>
            <person name="Andrzejewski T.M."/>
            <person name="Davidsen T.M."/>
            <person name="Wayne K.J."/>
            <person name="Tettelin H."/>
            <person name="Glass J.I."/>
            <person name="Rusch D."/>
            <person name="Podicherti R."/>
            <person name="Tsui H.-C.T."/>
            <person name="Winkler M.E."/>
        </authorList>
    </citation>
    <scope>NUCLEOTIDE SEQUENCE</scope>
</reference>
<accession>A0A382JJF3</accession>
<dbReference type="Pfam" id="PF00496">
    <property type="entry name" value="SBP_bac_5"/>
    <property type="match status" value="1"/>
</dbReference>
<comment type="similarity">
    <text evidence="2">Belongs to the bacterial solute-binding protein 5 family.</text>
</comment>
<feature type="domain" description="Solute-binding protein family 5" evidence="5">
    <location>
        <begin position="80"/>
        <end position="349"/>
    </location>
</feature>
<dbReference type="PANTHER" id="PTHR30290:SF10">
    <property type="entry name" value="PERIPLASMIC OLIGOPEPTIDE-BINDING PROTEIN-RELATED"/>
    <property type="match status" value="1"/>
</dbReference>
<dbReference type="PANTHER" id="PTHR30290">
    <property type="entry name" value="PERIPLASMIC BINDING COMPONENT OF ABC TRANSPORTER"/>
    <property type="match status" value="1"/>
</dbReference>
<evidence type="ECO:0000313" key="6">
    <source>
        <dbReference type="EMBL" id="SVC11868.1"/>
    </source>
</evidence>
<dbReference type="CDD" id="cd08504">
    <property type="entry name" value="PBP2_OppA"/>
    <property type="match status" value="1"/>
</dbReference>
<dbReference type="GO" id="GO:1904680">
    <property type="term" value="F:peptide transmembrane transporter activity"/>
    <property type="evidence" value="ECO:0007669"/>
    <property type="project" value="TreeGrafter"/>
</dbReference>
<dbReference type="FunFam" id="3.90.76.10:FF:000001">
    <property type="entry name" value="Oligopeptide ABC transporter substrate-binding protein"/>
    <property type="match status" value="1"/>
</dbReference>
<organism evidence="6">
    <name type="scientific">marine metagenome</name>
    <dbReference type="NCBI Taxonomy" id="408172"/>
    <lineage>
        <taxon>unclassified sequences</taxon>
        <taxon>metagenomes</taxon>
        <taxon>ecological metagenomes</taxon>
    </lineage>
</organism>
<keyword evidence="4" id="KW-0732">Signal</keyword>